<name>A0A0A9H299_ARUDO</name>
<proteinExistence type="predicted"/>
<accession>A0A0A9H299</accession>
<organism evidence="1">
    <name type="scientific">Arundo donax</name>
    <name type="common">Giant reed</name>
    <name type="synonym">Donax arundinaceus</name>
    <dbReference type="NCBI Taxonomy" id="35708"/>
    <lineage>
        <taxon>Eukaryota</taxon>
        <taxon>Viridiplantae</taxon>
        <taxon>Streptophyta</taxon>
        <taxon>Embryophyta</taxon>
        <taxon>Tracheophyta</taxon>
        <taxon>Spermatophyta</taxon>
        <taxon>Magnoliopsida</taxon>
        <taxon>Liliopsida</taxon>
        <taxon>Poales</taxon>
        <taxon>Poaceae</taxon>
        <taxon>PACMAD clade</taxon>
        <taxon>Arundinoideae</taxon>
        <taxon>Arundineae</taxon>
        <taxon>Arundo</taxon>
    </lineage>
</organism>
<evidence type="ECO:0000313" key="1">
    <source>
        <dbReference type="EMBL" id="JAE30892.1"/>
    </source>
</evidence>
<dbReference type="EMBL" id="GBRH01167004">
    <property type="protein sequence ID" value="JAE30892.1"/>
    <property type="molecule type" value="Transcribed_RNA"/>
</dbReference>
<protein>
    <submittedName>
        <fullName evidence="1">Uncharacterized protein</fullName>
    </submittedName>
</protein>
<reference evidence="1" key="2">
    <citation type="journal article" date="2015" name="Data Brief">
        <title>Shoot transcriptome of the giant reed, Arundo donax.</title>
        <authorList>
            <person name="Barrero R.A."/>
            <person name="Guerrero F.D."/>
            <person name="Moolhuijzen P."/>
            <person name="Goolsby J.A."/>
            <person name="Tidwell J."/>
            <person name="Bellgard S.E."/>
            <person name="Bellgard M.I."/>
        </authorList>
    </citation>
    <scope>NUCLEOTIDE SEQUENCE</scope>
    <source>
        <tissue evidence="1">Shoot tissue taken approximately 20 cm above the soil surface</tissue>
    </source>
</reference>
<reference evidence="1" key="1">
    <citation type="submission" date="2014-09" db="EMBL/GenBank/DDBJ databases">
        <authorList>
            <person name="Magalhaes I.L.F."/>
            <person name="Oliveira U."/>
            <person name="Santos F.R."/>
            <person name="Vidigal T.H.D.A."/>
            <person name="Brescovit A.D."/>
            <person name="Santos A.J."/>
        </authorList>
    </citation>
    <scope>NUCLEOTIDE SEQUENCE</scope>
    <source>
        <tissue evidence="1">Shoot tissue taken approximately 20 cm above the soil surface</tissue>
    </source>
</reference>
<sequence length="16" mass="1872">MGALVRYWYPTAPMIC</sequence>
<dbReference type="AlphaFoldDB" id="A0A0A9H299"/>